<dbReference type="RefSeq" id="WP_419195443.1">
    <property type="nucleotide sequence ID" value="NZ_CP036287.1"/>
</dbReference>
<dbReference type="EMBL" id="CP036287">
    <property type="protein sequence ID" value="QDU67481.1"/>
    <property type="molecule type" value="Genomic_DNA"/>
</dbReference>
<keyword evidence="2" id="KW-1185">Reference proteome</keyword>
<dbReference type="KEGG" id="pbap:Pla133_25640"/>
<reference evidence="1 2" key="1">
    <citation type="submission" date="2019-02" db="EMBL/GenBank/DDBJ databases">
        <title>Deep-cultivation of Planctomycetes and their phenomic and genomic characterization uncovers novel biology.</title>
        <authorList>
            <person name="Wiegand S."/>
            <person name="Jogler M."/>
            <person name="Boedeker C."/>
            <person name="Pinto D."/>
            <person name="Vollmers J."/>
            <person name="Rivas-Marin E."/>
            <person name="Kohn T."/>
            <person name="Peeters S.H."/>
            <person name="Heuer A."/>
            <person name="Rast P."/>
            <person name="Oberbeckmann S."/>
            <person name="Bunk B."/>
            <person name="Jeske O."/>
            <person name="Meyerdierks A."/>
            <person name="Storesund J.E."/>
            <person name="Kallscheuer N."/>
            <person name="Luecker S."/>
            <person name="Lage O.M."/>
            <person name="Pohl T."/>
            <person name="Merkel B.J."/>
            <person name="Hornburger P."/>
            <person name="Mueller R.-W."/>
            <person name="Bruemmer F."/>
            <person name="Labrenz M."/>
            <person name="Spormann A.M."/>
            <person name="Op den Camp H."/>
            <person name="Overmann J."/>
            <person name="Amann R."/>
            <person name="Jetten M.S.M."/>
            <person name="Mascher T."/>
            <person name="Medema M.H."/>
            <person name="Devos D.P."/>
            <person name="Kaster A.-K."/>
            <person name="Ovreas L."/>
            <person name="Rohde M."/>
            <person name="Galperin M.Y."/>
            <person name="Jogler C."/>
        </authorList>
    </citation>
    <scope>NUCLEOTIDE SEQUENCE [LARGE SCALE GENOMIC DNA]</scope>
    <source>
        <strain evidence="1 2">Pla133</strain>
    </source>
</reference>
<evidence type="ECO:0008006" key="3">
    <source>
        <dbReference type="Google" id="ProtNLM"/>
    </source>
</evidence>
<evidence type="ECO:0000313" key="1">
    <source>
        <dbReference type="EMBL" id="QDU67481.1"/>
    </source>
</evidence>
<dbReference type="Proteomes" id="UP000316921">
    <property type="component" value="Chromosome"/>
</dbReference>
<dbReference type="AlphaFoldDB" id="A0A518BKH8"/>
<protein>
    <recommendedName>
        <fullName evidence="3">SGNH hydrolase-type esterase domain-containing protein</fullName>
    </recommendedName>
</protein>
<accession>A0A518BKH8</accession>
<proteinExistence type="predicted"/>
<organism evidence="1 2">
    <name type="scientific">Engelhardtia mirabilis</name>
    <dbReference type="NCBI Taxonomy" id="2528011"/>
    <lineage>
        <taxon>Bacteria</taxon>
        <taxon>Pseudomonadati</taxon>
        <taxon>Planctomycetota</taxon>
        <taxon>Planctomycetia</taxon>
        <taxon>Planctomycetia incertae sedis</taxon>
        <taxon>Engelhardtia</taxon>
    </lineage>
</organism>
<sequence length="362" mass="40821">MTLAAPLVGLLLVELGLRVVVLTDIVADEAWAQPLREPLKYTRPRSPSGSDYWKLFYGQKEPQERWLPRRHPILGWIREDFDAQTYEHVDEVNLAGRRPVLLFGSSFVRCLPPVVDCHEDLLEQSPWASDLALLNFSVTGYGLGQVGTLLSLALPRFRAQNPIVVVAIQIDEDLDRLTLTFRHGPKPSFSLKQDKTLAIHVPDELDVDRYLALHPPQITSYAWNHLLFGTELIPNPPREGWRGMKRHWQTILPIVPRILLQVQKELAGLDYFVLLLGSPSSVDPDFKGDWRHAVMAESLKGLQVPYVSAHEMLREAVRGGALSVDDFFDAENGHPNERGVALIQRALERGLAGDFDPFTSAR</sequence>
<name>A0A518BKH8_9BACT</name>
<evidence type="ECO:0000313" key="2">
    <source>
        <dbReference type="Proteomes" id="UP000316921"/>
    </source>
</evidence>
<gene>
    <name evidence="1" type="ORF">Pla133_25640</name>
</gene>